<dbReference type="STRING" id="1122619.GCA_000373745_01444"/>
<evidence type="ECO:0000256" key="3">
    <source>
        <dbReference type="PIRSR" id="PIRSR000103-1"/>
    </source>
</evidence>
<name>A0A378XAZ8_9BURK</name>
<dbReference type="GO" id="GO:0043718">
    <property type="term" value="F:2-hydroxymethylglutarate dehydrogenase activity"/>
    <property type="evidence" value="ECO:0007669"/>
    <property type="project" value="UniProtKB-EC"/>
</dbReference>
<dbReference type="InterPro" id="IPR013328">
    <property type="entry name" value="6PGD_dom2"/>
</dbReference>
<evidence type="ECO:0000256" key="2">
    <source>
        <dbReference type="ARBA" id="ARBA00023027"/>
    </source>
</evidence>
<feature type="domain" description="6-phosphogluconate dehydrogenase NADP-binding" evidence="4">
    <location>
        <begin position="7"/>
        <end position="159"/>
    </location>
</feature>
<accession>A0A378XAZ8</accession>
<dbReference type="Pfam" id="PF03446">
    <property type="entry name" value="NAD_binding_2"/>
    <property type="match status" value="1"/>
</dbReference>
<dbReference type="InterPro" id="IPR029154">
    <property type="entry name" value="HIBADH-like_NADP-bd"/>
</dbReference>
<dbReference type="PIRSF" id="PIRSF000103">
    <property type="entry name" value="HIBADH"/>
    <property type="match status" value="1"/>
</dbReference>
<dbReference type="InterPro" id="IPR008927">
    <property type="entry name" value="6-PGluconate_DH-like_C_sf"/>
</dbReference>
<feature type="domain" description="3-hydroxyisobutyrate dehydrogenase-like NAD-binding" evidence="5">
    <location>
        <begin position="165"/>
        <end position="286"/>
    </location>
</feature>
<dbReference type="PANTHER" id="PTHR43060:SF15">
    <property type="entry name" value="3-HYDROXYISOBUTYRATE DEHYDROGENASE-LIKE 1, MITOCHONDRIAL-RELATED"/>
    <property type="match status" value="1"/>
</dbReference>
<gene>
    <name evidence="7" type="primary">Hgd_1</name>
    <name evidence="6" type="ORF">I6G29_01535</name>
    <name evidence="7" type="ORF">NCTC11997_00354</name>
</gene>
<keyword evidence="2" id="KW-0520">NAD</keyword>
<keyword evidence="9" id="KW-1185">Reference proteome</keyword>
<evidence type="ECO:0000313" key="9">
    <source>
        <dbReference type="Proteomes" id="UP000594903"/>
    </source>
</evidence>
<dbReference type="EMBL" id="UGSB01000001">
    <property type="protein sequence ID" value="SUA50744.1"/>
    <property type="molecule type" value="Genomic_DNA"/>
</dbReference>
<evidence type="ECO:0000313" key="7">
    <source>
        <dbReference type="EMBL" id="SUA50744.1"/>
    </source>
</evidence>
<keyword evidence="1 7" id="KW-0560">Oxidoreductase</keyword>
<dbReference type="Proteomes" id="UP000254603">
    <property type="component" value="Unassembled WGS sequence"/>
</dbReference>
<evidence type="ECO:0000313" key="8">
    <source>
        <dbReference type="Proteomes" id="UP000254603"/>
    </source>
</evidence>
<dbReference type="EC" id="1.1.1.291" evidence="7"/>
<protein>
    <submittedName>
        <fullName evidence="7">2-(Hydroxymethyl)glutarate dehydrogenase</fullName>
        <ecNumber evidence="7">1.1.1.291</ecNumber>
    </submittedName>
    <submittedName>
        <fullName evidence="6">NAD(P)-dependent oxidoreductase</fullName>
    </submittedName>
</protein>
<dbReference type="Proteomes" id="UP000594903">
    <property type="component" value="Chromosome"/>
</dbReference>
<dbReference type="AlphaFoldDB" id="A0A378XAZ8"/>
<dbReference type="PANTHER" id="PTHR43060">
    <property type="entry name" value="3-HYDROXYISOBUTYRATE DEHYDROGENASE-LIKE 1, MITOCHONDRIAL-RELATED"/>
    <property type="match status" value="1"/>
</dbReference>
<dbReference type="SUPFAM" id="SSF48179">
    <property type="entry name" value="6-phosphogluconate dehydrogenase C-terminal domain-like"/>
    <property type="match status" value="1"/>
</dbReference>
<organism evidence="7 8">
    <name type="scientific">Oligella ureolytica</name>
    <dbReference type="NCBI Taxonomy" id="90244"/>
    <lineage>
        <taxon>Bacteria</taxon>
        <taxon>Pseudomonadati</taxon>
        <taxon>Pseudomonadota</taxon>
        <taxon>Betaproteobacteria</taxon>
        <taxon>Burkholderiales</taxon>
        <taxon>Alcaligenaceae</taxon>
        <taxon>Oligella</taxon>
    </lineage>
</organism>
<evidence type="ECO:0000256" key="1">
    <source>
        <dbReference type="ARBA" id="ARBA00023002"/>
    </source>
</evidence>
<dbReference type="GO" id="GO:0051287">
    <property type="term" value="F:NAD binding"/>
    <property type="evidence" value="ECO:0007669"/>
    <property type="project" value="InterPro"/>
</dbReference>
<dbReference type="OrthoDB" id="9777604at2"/>
<evidence type="ECO:0000259" key="4">
    <source>
        <dbReference type="Pfam" id="PF03446"/>
    </source>
</evidence>
<sequence length="298" mass="31734">MEKDVNVALYGLGTMGMEVAIRLANRFKGLQVSDLNHVAVEHAQSNFSARPITSPEDLKNTDFVVLCLPSPKATQSVLEQIAPALKKEAIIIELSTVNPQDIEASAHYLANYGLEIIDASLMAGVSQMRAGSATLLVGGEDKVIESSKVVLDAIATKQMIFGPRGSGAAAKVINNALAHAVMVVLAEAGAMASASKVSIDKLIELWKDPQMGIQRPLTHRLAERILNEDYGGGMPMDAACKDSHLALSLAQSSGVPLFAIQACHSVYEMAVASGLARDDYAAVAKLWTQWGTPIRNDL</sequence>
<dbReference type="InterPro" id="IPR006115">
    <property type="entry name" value="6PGDH_NADP-bd"/>
</dbReference>
<dbReference type="InterPro" id="IPR015815">
    <property type="entry name" value="HIBADH-related"/>
</dbReference>
<dbReference type="InterPro" id="IPR036291">
    <property type="entry name" value="NAD(P)-bd_dom_sf"/>
</dbReference>
<dbReference type="SUPFAM" id="SSF51735">
    <property type="entry name" value="NAD(P)-binding Rossmann-fold domains"/>
    <property type="match status" value="1"/>
</dbReference>
<evidence type="ECO:0000259" key="5">
    <source>
        <dbReference type="Pfam" id="PF14833"/>
    </source>
</evidence>
<proteinExistence type="predicted"/>
<dbReference type="RefSeq" id="WP_018574634.1">
    <property type="nucleotide sequence ID" value="NZ_CP065725.1"/>
</dbReference>
<feature type="active site" evidence="3">
    <location>
        <position position="171"/>
    </location>
</feature>
<dbReference type="EMBL" id="CP065725">
    <property type="protein sequence ID" value="QPT40334.1"/>
    <property type="molecule type" value="Genomic_DNA"/>
</dbReference>
<reference evidence="6 9" key="2">
    <citation type="submission" date="2020-12" db="EMBL/GenBank/DDBJ databases">
        <title>FDA dAtabase for Regulatory Grade micrObial Sequences (FDA-ARGOS): Supporting development and validation of Infectious Disease Dx tests.</title>
        <authorList>
            <person name="Sproer C."/>
            <person name="Gronow S."/>
            <person name="Severitt S."/>
            <person name="Schroder I."/>
            <person name="Tallon L."/>
            <person name="Sadzewicz L."/>
            <person name="Zhao X."/>
            <person name="Boylan J."/>
            <person name="Ott S."/>
            <person name="Bowen H."/>
            <person name="Vavikolanu K."/>
            <person name="Mehta A."/>
            <person name="Aluvathingal J."/>
            <person name="Nadendla S."/>
            <person name="Lowell S."/>
            <person name="Myers T."/>
            <person name="Yan Y."/>
            <person name="Sichtig H."/>
        </authorList>
    </citation>
    <scope>NUCLEOTIDE SEQUENCE [LARGE SCALE GENOMIC DNA]</scope>
    <source>
        <strain evidence="6 9">FDAARGOS_872</strain>
    </source>
</reference>
<dbReference type="GO" id="GO:0050661">
    <property type="term" value="F:NADP binding"/>
    <property type="evidence" value="ECO:0007669"/>
    <property type="project" value="InterPro"/>
</dbReference>
<dbReference type="Gene3D" id="1.10.1040.10">
    <property type="entry name" value="N-(1-d-carboxylethyl)-l-norvaline Dehydrogenase, domain 2"/>
    <property type="match status" value="1"/>
</dbReference>
<reference evidence="7 8" key="1">
    <citation type="submission" date="2018-06" db="EMBL/GenBank/DDBJ databases">
        <authorList>
            <consortium name="Pathogen Informatics"/>
            <person name="Doyle S."/>
        </authorList>
    </citation>
    <scope>NUCLEOTIDE SEQUENCE [LARGE SCALE GENOMIC DNA]</scope>
    <source>
        <strain evidence="7 8">NCTC11997</strain>
    </source>
</reference>
<evidence type="ECO:0000313" key="6">
    <source>
        <dbReference type="EMBL" id="QPT40334.1"/>
    </source>
</evidence>
<dbReference type="Pfam" id="PF14833">
    <property type="entry name" value="NAD_binding_11"/>
    <property type="match status" value="1"/>
</dbReference>
<dbReference type="Gene3D" id="3.40.50.720">
    <property type="entry name" value="NAD(P)-binding Rossmann-like Domain"/>
    <property type="match status" value="1"/>
</dbReference>